<dbReference type="Proteomes" id="UP000887565">
    <property type="component" value="Unplaced"/>
</dbReference>
<protein>
    <submittedName>
        <fullName evidence="2">Uncharacterized protein</fullName>
    </submittedName>
</protein>
<dbReference type="AlphaFoldDB" id="A0A915LCH8"/>
<accession>A0A915LCH8</accession>
<evidence type="ECO:0000313" key="1">
    <source>
        <dbReference type="Proteomes" id="UP000887565"/>
    </source>
</evidence>
<name>A0A915LCH8_ROMCU</name>
<sequence>MAIPDCHVVIAPAIDDNLCLFLEGANKWPVHKDEHLCNVNQALLECAFPLIAILNEIEKGNDDLSYIQKAVHHSLCHFSLVLHEVMVDRQFEILCILGINTKILPKISSINVASDENIQ</sequence>
<evidence type="ECO:0000313" key="2">
    <source>
        <dbReference type="WBParaSite" id="nRc.2.0.1.t48048-RA"/>
    </source>
</evidence>
<organism evidence="1 2">
    <name type="scientific">Romanomermis culicivorax</name>
    <name type="common">Nematode worm</name>
    <dbReference type="NCBI Taxonomy" id="13658"/>
    <lineage>
        <taxon>Eukaryota</taxon>
        <taxon>Metazoa</taxon>
        <taxon>Ecdysozoa</taxon>
        <taxon>Nematoda</taxon>
        <taxon>Enoplea</taxon>
        <taxon>Dorylaimia</taxon>
        <taxon>Mermithida</taxon>
        <taxon>Mermithoidea</taxon>
        <taxon>Mermithidae</taxon>
        <taxon>Romanomermis</taxon>
    </lineage>
</organism>
<dbReference type="WBParaSite" id="nRc.2.0.1.t48048-RA">
    <property type="protein sequence ID" value="nRc.2.0.1.t48048-RA"/>
    <property type="gene ID" value="nRc.2.0.1.g48048"/>
</dbReference>
<keyword evidence="1" id="KW-1185">Reference proteome</keyword>
<proteinExistence type="predicted"/>
<reference evidence="2" key="1">
    <citation type="submission" date="2022-11" db="UniProtKB">
        <authorList>
            <consortium name="WormBaseParasite"/>
        </authorList>
    </citation>
    <scope>IDENTIFICATION</scope>
</reference>